<dbReference type="CDD" id="cd00087">
    <property type="entry name" value="FReD"/>
    <property type="match status" value="1"/>
</dbReference>
<dbReference type="GeneTree" id="ENSGT00940000157531"/>
<dbReference type="PROSITE" id="PS51406">
    <property type="entry name" value="FIBRINOGEN_C_2"/>
    <property type="match status" value="1"/>
</dbReference>
<keyword evidence="4" id="KW-0964">Secreted</keyword>
<evidence type="ECO:0000256" key="3">
    <source>
        <dbReference type="ARBA" id="ARBA00006932"/>
    </source>
</evidence>
<evidence type="ECO:0000256" key="6">
    <source>
        <dbReference type="ARBA" id="ARBA00022729"/>
    </source>
</evidence>
<dbReference type="GO" id="GO:0005102">
    <property type="term" value="F:signaling receptor binding"/>
    <property type="evidence" value="ECO:0007669"/>
    <property type="project" value="TreeGrafter"/>
</dbReference>
<evidence type="ECO:0000313" key="14">
    <source>
        <dbReference type="Proteomes" id="UP000694569"/>
    </source>
</evidence>
<keyword evidence="5" id="KW-0800">Toxin</keyword>
<dbReference type="InterPro" id="IPR008160">
    <property type="entry name" value="Collagen"/>
</dbReference>
<keyword evidence="9" id="KW-1199">Hemostasis impairing toxin</keyword>
<dbReference type="InterPro" id="IPR020837">
    <property type="entry name" value="Fibrinogen_CS"/>
</dbReference>
<dbReference type="GO" id="GO:0001867">
    <property type="term" value="P:complement activation, lectin pathway"/>
    <property type="evidence" value="ECO:0007669"/>
    <property type="project" value="TreeGrafter"/>
</dbReference>
<dbReference type="PROSITE" id="PS00514">
    <property type="entry name" value="FIBRINOGEN_C_1"/>
    <property type="match status" value="1"/>
</dbReference>
<proteinExistence type="inferred from homology"/>
<evidence type="ECO:0000256" key="10">
    <source>
        <dbReference type="ARBA" id="ARBA00023278"/>
    </source>
</evidence>
<accession>A0A8C5Q6V3</accession>
<keyword evidence="8" id="KW-1216">Complement system impairing toxin</keyword>
<dbReference type="Pfam" id="PF01391">
    <property type="entry name" value="Collagen"/>
    <property type="match status" value="1"/>
</dbReference>
<feature type="region of interest" description="Disordered" evidence="11">
    <location>
        <begin position="91"/>
        <end position="137"/>
    </location>
</feature>
<comment type="function">
    <text evidence="1">Initiates complement activation and/or interferes in platelet aggregation and/or blood coagulation.</text>
</comment>
<dbReference type="NCBIfam" id="NF040941">
    <property type="entry name" value="GGGWT_bact"/>
    <property type="match status" value="1"/>
</dbReference>
<dbReference type="InterPro" id="IPR050373">
    <property type="entry name" value="Fibrinogen_C-term_domain"/>
</dbReference>
<reference evidence="13" key="2">
    <citation type="submission" date="2025-09" db="UniProtKB">
        <authorList>
            <consortium name="Ensembl"/>
        </authorList>
    </citation>
    <scope>IDENTIFICATION</scope>
</reference>
<comment type="similarity">
    <text evidence="3">Belongs to the ficolin lectin family. Veficolin subfamily.</text>
</comment>
<keyword evidence="10" id="KW-0379">Hydroxylation</keyword>
<dbReference type="Gene3D" id="3.90.215.10">
    <property type="entry name" value="Gamma Fibrinogen, chain A, domain 1"/>
    <property type="match status" value="1"/>
</dbReference>
<organism evidence="13 14">
    <name type="scientific">Leptobrachium leishanense</name>
    <name type="common">Leishan spiny toad</name>
    <dbReference type="NCBI Taxonomy" id="445787"/>
    <lineage>
        <taxon>Eukaryota</taxon>
        <taxon>Metazoa</taxon>
        <taxon>Chordata</taxon>
        <taxon>Craniata</taxon>
        <taxon>Vertebrata</taxon>
        <taxon>Euteleostomi</taxon>
        <taxon>Amphibia</taxon>
        <taxon>Batrachia</taxon>
        <taxon>Anura</taxon>
        <taxon>Pelobatoidea</taxon>
        <taxon>Megophryidae</taxon>
        <taxon>Leptobrachium</taxon>
    </lineage>
</organism>
<evidence type="ECO:0000313" key="13">
    <source>
        <dbReference type="Ensembl" id="ENSLLEP00000033915.1"/>
    </source>
</evidence>
<dbReference type="GO" id="GO:0097367">
    <property type="term" value="F:carbohydrate derivative binding"/>
    <property type="evidence" value="ECO:0007669"/>
    <property type="project" value="TreeGrafter"/>
</dbReference>
<dbReference type="GO" id="GO:0003823">
    <property type="term" value="F:antigen binding"/>
    <property type="evidence" value="ECO:0007669"/>
    <property type="project" value="TreeGrafter"/>
</dbReference>
<dbReference type="GO" id="GO:0090729">
    <property type="term" value="F:toxin activity"/>
    <property type="evidence" value="ECO:0007669"/>
    <property type="project" value="UniProtKB-KW"/>
</dbReference>
<dbReference type="Pfam" id="PF00147">
    <property type="entry name" value="Fibrinogen_C"/>
    <property type="match status" value="1"/>
</dbReference>
<dbReference type="InterPro" id="IPR036056">
    <property type="entry name" value="Fibrinogen-like_C"/>
</dbReference>
<keyword evidence="7" id="KW-1015">Disulfide bond</keyword>
<keyword evidence="14" id="KW-1185">Reference proteome</keyword>
<dbReference type="PANTHER" id="PTHR19143:SF415">
    <property type="entry name" value="FICOLIN-3"/>
    <property type="match status" value="1"/>
</dbReference>
<dbReference type="Ensembl" id="ENSLLET00000035203.1">
    <property type="protein sequence ID" value="ENSLLEP00000033915.1"/>
    <property type="gene ID" value="ENSLLEG00000021128.1"/>
</dbReference>
<name>A0A8C5Q6V3_9ANUR</name>
<dbReference type="PANTHER" id="PTHR19143">
    <property type="entry name" value="FIBRINOGEN/TENASCIN/ANGIOPOEITIN"/>
    <property type="match status" value="1"/>
</dbReference>
<dbReference type="GO" id="GO:0005615">
    <property type="term" value="C:extracellular space"/>
    <property type="evidence" value="ECO:0007669"/>
    <property type="project" value="TreeGrafter"/>
</dbReference>
<dbReference type="AlphaFoldDB" id="A0A8C5Q6V3"/>
<evidence type="ECO:0000256" key="8">
    <source>
        <dbReference type="ARBA" id="ARBA00023220"/>
    </source>
</evidence>
<sequence length="355" mass="38829">MTTSRFFLYLKIQGACRILHIPVCLIPEREMHRFTMRHCASLSVLLSLTAMMCRADDTCPDVKLVGVGGSEKLAILRGCPGLPGAAGIPGIQGPAGSKGEKGSPGIPGKMGPAGIKGEKGNQGPKGEKGDNGVPGVPAAGTAQNCKELMDYGASLSGWYTVYTSTGMPVTVLCDMETDGGGWLVFQRRSDGSVDFFRDWNSYKRGFGHQSSEFWLGNDHIHQLTSSGKYELRVDLTDFEEAHFFASYSEFRIDGEDKNYTLSLTVFNGGTAGDSFFMHRNAKFSTKDRDNDIHGTISCANTFKGGWWYTDCHSSNLNGLYLRGNHNSYADGVNWYSGKGHNYSYKISEMKIRPQA</sequence>
<evidence type="ECO:0000256" key="5">
    <source>
        <dbReference type="ARBA" id="ARBA00022656"/>
    </source>
</evidence>
<evidence type="ECO:0000256" key="4">
    <source>
        <dbReference type="ARBA" id="ARBA00022525"/>
    </source>
</evidence>
<evidence type="ECO:0000256" key="11">
    <source>
        <dbReference type="SAM" id="MobiDB-lite"/>
    </source>
</evidence>
<evidence type="ECO:0000256" key="1">
    <source>
        <dbReference type="ARBA" id="ARBA00003654"/>
    </source>
</evidence>
<dbReference type="InterPro" id="IPR002181">
    <property type="entry name" value="Fibrinogen_a/b/g_C_dom"/>
</dbReference>
<dbReference type="InterPro" id="IPR014716">
    <property type="entry name" value="Fibrinogen_a/b/g_C_1"/>
</dbReference>
<evidence type="ECO:0000256" key="2">
    <source>
        <dbReference type="ARBA" id="ARBA00004613"/>
    </source>
</evidence>
<keyword evidence="6" id="KW-0732">Signal</keyword>
<evidence type="ECO:0000256" key="9">
    <source>
        <dbReference type="ARBA" id="ARBA00023240"/>
    </source>
</evidence>
<dbReference type="SUPFAM" id="SSF56496">
    <property type="entry name" value="Fibrinogen C-terminal domain-like"/>
    <property type="match status" value="1"/>
</dbReference>
<reference evidence="13" key="1">
    <citation type="submission" date="2025-08" db="UniProtKB">
        <authorList>
            <consortium name="Ensembl"/>
        </authorList>
    </citation>
    <scope>IDENTIFICATION</scope>
</reference>
<dbReference type="Proteomes" id="UP000694569">
    <property type="component" value="Unplaced"/>
</dbReference>
<feature type="domain" description="Fibrinogen C-terminal" evidence="12">
    <location>
        <begin position="136"/>
        <end position="355"/>
    </location>
</feature>
<evidence type="ECO:0000256" key="7">
    <source>
        <dbReference type="ARBA" id="ARBA00023157"/>
    </source>
</evidence>
<protein>
    <recommendedName>
        <fullName evidence="12">Fibrinogen C-terminal domain-containing protein</fullName>
    </recommendedName>
</protein>
<comment type="subcellular location">
    <subcellularLocation>
        <location evidence="2">Secreted</location>
    </subcellularLocation>
</comment>
<evidence type="ECO:0000259" key="12">
    <source>
        <dbReference type="PROSITE" id="PS51406"/>
    </source>
</evidence>
<dbReference type="SMART" id="SM00186">
    <property type="entry name" value="FBG"/>
    <property type="match status" value="1"/>
</dbReference>
<dbReference type="FunFam" id="3.90.215.10:FF:000001">
    <property type="entry name" value="Tenascin isoform 1"/>
    <property type="match status" value="1"/>
</dbReference>